<dbReference type="EMBL" id="CP077062">
    <property type="protein sequence ID" value="QWZ07994.1"/>
    <property type="molecule type" value="Genomic_DNA"/>
</dbReference>
<dbReference type="AlphaFoldDB" id="A0A975SXY3"/>
<proteinExistence type="predicted"/>
<name>A0A975SXY3_9ACTN</name>
<dbReference type="Proteomes" id="UP000683575">
    <property type="component" value="Chromosome"/>
</dbReference>
<keyword evidence="3" id="KW-1185">Reference proteome</keyword>
<dbReference type="RefSeq" id="WP_216939504.1">
    <property type="nucleotide sequence ID" value="NZ_CP077062.1"/>
</dbReference>
<feature type="region of interest" description="Disordered" evidence="1">
    <location>
        <begin position="244"/>
        <end position="266"/>
    </location>
</feature>
<dbReference type="KEGG" id="nps:KRR39_22005"/>
<feature type="compositionally biased region" description="Acidic residues" evidence="1">
    <location>
        <begin position="308"/>
        <end position="320"/>
    </location>
</feature>
<feature type="compositionally biased region" description="Basic and acidic residues" evidence="1">
    <location>
        <begin position="321"/>
        <end position="331"/>
    </location>
</feature>
<evidence type="ECO:0000313" key="2">
    <source>
        <dbReference type="EMBL" id="QWZ07994.1"/>
    </source>
</evidence>
<evidence type="ECO:0000256" key="1">
    <source>
        <dbReference type="SAM" id="MobiDB-lite"/>
    </source>
</evidence>
<gene>
    <name evidence="2" type="ORF">KRR39_22005</name>
</gene>
<accession>A0A975SXY3</accession>
<protein>
    <submittedName>
        <fullName evidence="2">Uncharacterized protein</fullName>
    </submittedName>
</protein>
<evidence type="ECO:0000313" key="3">
    <source>
        <dbReference type="Proteomes" id="UP000683575"/>
    </source>
</evidence>
<organism evidence="2 3">
    <name type="scientific">Nocardioides panacis</name>
    <dbReference type="NCBI Taxonomy" id="2849501"/>
    <lineage>
        <taxon>Bacteria</taxon>
        <taxon>Bacillati</taxon>
        <taxon>Actinomycetota</taxon>
        <taxon>Actinomycetes</taxon>
        <taxon>Propionibacteriales</taxon>
        <taxon>Nocardioidaceae</taxon>
        <taxon>Nocardioides</taxon>
    </lineage>
</organism>
<sequence>MVQFHVDPDSLTAAAEVGRRQHDHVAAVSDYVDSACSRFDAFRGVLNIFEGNYRDTVHNAQQGMRTSKKVADTVAETFTACRDDYLESDRSSHRVFEKLFGDEMALPPYVAPGSGATTPGGPSCPAGAVPPGEDGEPFGLAKLPPWMSEPVNRVAPGDPSTLAPGLSPRTYAKDQVLAYVRDAQTRHDYLEYRSQGMTPAEALSHAQRDVDSVADGRVYDSLQDRQAGAFTRAYDDAIAGGRTPAEATQAGHEAASDQRQGDSADYHHRQDVLSTAGTYKGAYDQVADVVANVDDVVAGAEQLHETNEDLGEYDDYEDQPEDRSAQDWARP</sequence>
<feature type="region of interest" description="Disordered" evidence="1">
    <location>
        <begin position="300"/>
        <end position="331"/>
    </location>
</feature>
<reference evidence="2" key="1">
    <citation type="submission" date="2021-06" db="EMBL/GenBank/DDBJ databases">
        <title>Complete genome sequence of Nocardioides sp. G188.</title>
        <authorList>
            <person name="Im W.-T."/>
        </authorList>
    </citation>
    <scope>NUCLEOTIDE SEQUENCE</scope>
    <source>
        <strain evidence="2">G188</strain>
    </source>
</reference>
<feature type="compositionally biased region" description="Basic and acidic residues" evidence="1">
    <location>
        <begin position="254"/>
        <end position="266"/>
    </location>
</feature>